<dbReference type="Proteomes" id="UP000887580">
    <property type="component" value="Unplaced"/>
</dbReference>
<proteinExistence type="predicted"/>
<protein>
    <submittedName>
        <fullName evidence="2">Pre-mRNA-splicing factor SYF2</fullName>
    </submittedName>
</protein>
<evidence type="ECO:0000313" key="2">
    <source>
        <dbReference type="WBParaSite" id="PS1159_v2.g15017.t1"/>
    </source>
</evidence>
<name>A0AC35F8X7_9BILA</name>
<sequence>MTEEIESSIIGSEDQEDDVPKRDMSKYREKLRSLHKKREESRKINHEHVVEEDRLKKLPKNYLQKRQRQEWELEELEGKKVAEESGVDYDRVKSLHMQADIAEKLENAKRRKKNPDTGFANYEAMSMRQYERLTNGIKPDMESYEQMKQVVGEDQFYPGVNTMIQGSHYPTKTALDKLSGDVQSQMKKRDQYHRRRMFDPDAPIDYINERNRKFNRKLERFYGPYTDDLKSDLEREEHQRQKKNRKWNLTKEKGSQRKKSKHQKKCS</sequence>
<accession>A0AC35F8X7</accession>
<evidence type="ECO:0000313" key="1">
    <source>
        <dbReference type="Proteomes" id="UP000887580"/>
    </source>
</evidence>
<reference evidence="2" key="1">
    <citation type="submission" date="2022-11" db="UniProtKB">
        <authorList>
            <consortium name="WormBaseParasite"/>
        </authorList>
    </citation>
    <scope>IDENTIFICATION</scope>
</reference>
<organism evidence="1 2">
    <name type="scientific">Panagrolaimus sp. PS1159</name>
    <dbReference type="NCBI Taxonomy" id="55785"/>
    <lineage>
        <taxon>Eukaryota</taxon>
        <taxon>Metazoa</taxon>
        <taxon>Ecdysozoa</taxon>
        <taxon>Nematoda</taxon>
        <taxon>Chromadorea</taxon>
        <taxon>Rhabditida</taxon>
        <taxon>Tylenchina</taxon>
        <taxon>Panagrolaimomorpha</taxon>
        <taxon>Panagrolaimoidea</taxon>
        <taxon>Panagrolaimidae</taxon>
        <taxon>Panagrolaimus</taxon>
    </lineage>
</organism>
<dbReference type="WBParaSite" id="PS1159_v2.g15017.t1">
    <property type="protein sequence ID" value="PS1159_v2.g15017.t1"/>
    <property type="gene ID" value="PS1159_v2.g15017"/>
</dbReference>